<keyword evidence="3" id="KW-1185">Reference proteome</keyword>
<feature type="transmembrane region" description="Helical" evidence="1">
    <location>
        <begin position="58"/>
        <end position="80"/>
    </location>
</feature>
<feature type="transmembrane region" description="Helical" evidence="1">
    <location>
        <begin position="157"/>
        <end position="178"/>
    </location>
</feature>
<evidence type="ECO:0000313" key="2">
    <source>
        <dbReference type="EMBL" id="MXR37872.1"/>
    </source>
</evidence>
<keyword evidence="1" id="KW-0472">Membrane</keyword>
<keyword evidence="1" id="KW-0812">Transmembrane</keyword>
<feature type="transmembrane region" description="Helical" evidence="1">
    <location>
        <begin position="33"/>
        <end position="52"/>
    </location>
</feature>
<proteinExistence type="predicted"/>
<evidence type="ECO:0000313" key="3">
    <source>
        <dbReference type="Proteomes" id="UP000467214"/>
    </source>
</evidence>
<feature type="transmembrane region" description="Helical" evidence="1">
    <location>
        <begin position="6"/>
        <end position="26"/>
    </location>
</feature>
<gene>
    <name evidence="2" type="ORF">GQF02_12895</name>
</gene>
<accession>A0A845BN89</accession>
<organism evidence="2 3">
    <name type="scientific">Craterilacuibacter sinensis</name>
    <dbReference type="NCBI Taxonomy" id="2686017"/>
    <lineage>
        <taxon>Bacteria</taxon>
        <taxon>Pseudomonadati</taxon>
        <taxon>Pseudomonadota</taxon>
        <taxon>Betaproteobacteria</taxon>
        <taxon>Neisseriales</taxon>
        <taxon>Neisseriaceae</taxon>
        <taxon>Craterilacuibacter</taxon>
    </lineage>
</organism>
<keyword evidence="1" id="KW-1133">Transmembrane helix</keyword>
<comment type="caution">
    <text evidence="2">The sequence shown here is derived from an EMBL/GenBank/DDBJ whole genome shotgun (WGS) entry which is preliminary data.</text>
</comment>
<protein>
    <submittedName>
        <fullName evidence="2">Uncharacterized protein</fullName>
    </submittedName>
</protein>
<feature type="transmembrane region" description="Helical" evidence="1">
    <location>
        <begin position="124"/>
        <end position="145"/>
    </location>
</feature>
<dbReference type="Proteomes" id="UP000467214">
    <property type="component" value="Unassembled WGS sequence"/>
</dbReference>
<reference evidence="2 3" key="1">
    <citation type="submission" date="2019-12" db="EMBL/GenBank/DDBJ databases">
        <title>Neisseriaceae gen. nov. sp. Genome sequencing and assembly.</title>
        <authorList>
            <person name="Liu Z."/>
            <person name="Li A."/>
        </authorList>
    </citation>
    <scope>NUCLEOTIDE SEQUENCE [LARGE SCALE GENOMIC DNA]</scope>
    <source>
        <strain evidence="2 3">B2N2-7</strain>
    </source>
</reference>
<feature type="transmembrane region" description="Helical" evidence="1">
    <location>
        <begin position="101"/>
        <end position="118"/>
    </location>
</feature>
<evidence type="ECO:0000256" key="1">
    <source>
        <dbReference type="SAM" id="Phobius"/>
    </source>
</evidence>
<sequence>MPVTAANIGLALMLLLYLLHGLWLICRSRSATGMAALFAAYFIAAILTKLTLPSLKLWALYLPLAYFYAVTGIASALWSLSSARWTSKGLYYPEKSRKLGAYYNAHLAVHSGILLASLKAPEILTAYLLLPSLMVLLIYAAYRVLLAEAKHNGQTHWSIFVLLAITSPILLNLARQLLAPLSYMLGQP</sequence>
<dbReference type="EMBL" id="WSSB01000012">
    <property type="protein sequence ID" value="MXR37872.1"/>
    <property type="molecule type" value="Genomic_DNA"/>
</dbReference>
<name>A0A845BN89_9NEIS</name>
<dbReference type="RefSeq" id="WP_160797690.1">
    <property type="nucleotide sequence ID" value="NZ_WSSB01000012.1"/>
</dbReference>
<dbReference type="AlphaFoldDB" id="A0A845BN89"/>